<feature type="signal peptide" evidence="1">
    <location>
        <begin position="1"/>
        <end position="33"/>
    </location>
</feature>
<name>A0A8J3RRG9_9ACTN</name>
<reference evidence="2 3" key="1">
    <citation type="submission" date="2021-01" db="EMBL/GenBank/DDBJ databases">
        <title>Whole genome shotgun sequence of Planobispora longispora NBRC 13918.</title>
        <authorList>
            <person name="Komaki H."/>
            <person name="Tamura T."/>
        </authorList>
    </citation>
    <scope>NUCLEOTIDE SEQUENCE [LARGE SCALE GENOMIC DNA]</scope>
    <source>
        <strain evidence="2 3">NBRC 13918</strain>
    </source>
</reference>
<evidence type="ECO:0000256" key="1">
    <source>
        <dbReference type="SAM" id="SignalP"/>
    </source>
</evidence>
<evidence type="ECO:0000313" key="2">
    <source>
        <dbReference type="EMBL" id="GIH78522.1"/>
    </source>
</evidence>
<accession>A0A8J3RRG9</accession>
<comment type="caution">
    <text evidence="2">The sequence shown here is derived from an EMBL/GenBank/DDBJ whole genome shotgun (WGS) entry which is preliminary data.</text>
</comment>
<dbReference type="Proteomes" id="UP000616724">
    <property type="component" value="Unassembled WGS sequence"/>
</dbReference>
<gene>
    <name evidence="2" type="ORF">Plo01_49510</name>
</gene>
<dbReference type="AlphaFoldDB" id="A0A8J3RRG9"/>
<keyword evidence="1" id="KW-0732">Signal</keyword>
<dbReference type="EMBL" id="BOOH01000039">
    <property type="protein sequence ID" value="GIH78522.1"/>
    <property type="molecule type" value="Genomic_DNA"/>
</dbReference>
<keyword evidence="3" id="KW-1185">Reference proteome</keyword>
<proteinExistence type="predicted"/>
<feature type="chain" id="PRO_5039219338" evidence="1">
    <location>
        <begin position="34"/>
        <end position="203"/>
    </location>
</feature>
<organism evidence="2 3">
    <name type="scientific">Planobispora longispora</name>
    <dbReference type="NCBI Taxonomy" id="28887"/>
    <lineage>
        <taxon>Bacteria</taxon>
        <taxon>Bacillati</taxon>
        <taxon>Actinomycetota</taxon>
        <taxon>Actinomycetes</taxon>
        <taxon>Streptosporangiales</taxon>
        <taxon>Streptosporangiaceae</taxon>
        <taxon>Planobispora</taxon>
    </lineage>
</organism>
<sequence length="203" mass="22017">MRLGSFSRMRKRSIVIAALAGAALLTAPAVASAASAAETSAAGVKTVSFRGMNLKVPSGWQVHRDGDWMLVQTGSCETPAYFAAKCRGFWILGPQAIKYGKEGFGPYKGDQPFYPASDVQACPFNGKYGQVIGKPTALGLRQVGRGHKAKYVSWFGRCVKHGNGEQTATFDQREWFLPTSKILVVDVWKTPGLTNILKKATWS</sequence>
<protein>
    <submittedName>
        <fullName evidence="2">Uncharacterized protein</fullName>
    </submittedName>
</protein>
<evidence type="ECO:0000313" key="3">
    <source>
        <dbReference type="Proteomes" id="UP000616724"/>
    </source>
</evidence>